<accession>A0A3E2TF63</accession>
<dbReference type="AlphaFoldDB" id="A0A3E2TF63"/>
<reference evidence="2 3" key="1">
    <citation type="submission" date="2018-08" db="EMBL/GenBank/DDBJ databases">
        <title>A genome reference for cultivated species of the human gut microbiota.</title>
        <authorList>
            <person name="Zou Y."/>
            <person name="Xue W."/>
            <person name="Luo G."/>
        </authorList>
    </citation>
    <scope>NUCLEOTIDE SEQUENCE [LARGE SCALE GENOMIC DNA]</scope>
    <source>
        <strain evidence="2 3">AF45-17</strain>
    </source>
</reference>
<name>A0A3E2TF63_9FIRM</name>
<dbReference type="EMBL" id="QVEP01000058">
    <property type="protein sequence ID" value="RGB74170.1"/>
    <property type="molecule type" value="Genomic_DNA"/>
</dbReference>
<dbReference type="Pfam" id="PF00882">
    <property type="entry name" value="Zn_dep_PLPC"/>
    <property type="match status" value="1"/>
</dbReference>
<organism evidence="2 3">
    <name type="scientific">Coprococcus catus</name>
    <dbReference type="NCBI Taxonomy" id="116085"/>
    <lineage>
        <taxon>Bacteria</taxon>
        <taxon>Bacillati</taxon>
        <taxon>Bacillota</taxon>
        <taxon>Clostridia</taxon>
        <taxon>Lachnospirales</taxon>
        <taxon>Lachnospiraceae</taxon>
        <taxon>Coprococcus</taxon>
    </lineage>
</organism>
<gene>
    <name evidence="2" type="ORF">DW070_15275</name>
</gene>
<sequence length="193" mass="22404">MRKKSHLSLAGYIVDVVDADMIDHPLAFRFGSLEPDLVPSFITTKHRIDLTFHKLEKKINKVIDEYDKNKGMTIGLSKDLGVITHYIADYFTFPHNIEYPGTMTEHIHYEAQLKVDFREFVRKMKETHAHFQEVNMRSADEICAFIKKCHTEYLHAVKSVENDCRYILQICAQVVGSILHLLQQNSMPLGCYM</sequence>
<dbReference type="Proteomes" id="UP000260773">
    <property type="component" value="Unassembled WGS sequence"/>
</dbReference>
<evidence type="ECO:0000313" key="3">
    <source>
        <dbReference type="Proteomes" id="UP000260773"/>
    </source>
</evidence>
<proteinExistence type="predicted"/>
<evidence type="ECO:0000313" key="2">
    <source>
        <dbReference type="EMBL" id="RGB74170.1"/>
    </source>
</evidence>
<evidence type="ECO:0000259" key="1">
    <source>
        <dbReference type="Pfam" id="PF00882"/>
    </source>
</evidence>
<comment type="caution">
    <text evidence="2">The sequence shown here is derived from an EMBL/GenBank/DDBJ whole genome shotgun (WGS) entry which is preliminary data.</text>
</comment>
<feature type="domain" description="Phospholipase C/D" evidence="1">
    <location>
        <begin position="6"/>
        <end position="159"/>
    </location>
</feature>
<protein>
    <recommendedName>
        <fullName evidence="1">Phospholipase C/D domain-containing protein</fullName>
    </recommendedName>
</protein>
<dbReference type="InterPro" id="IPR029002">
    <property type="entry name" value="PLPC/GPLD1"/>
</dbReference>